<keyword evidence="5 7" id="KW-1133">Transmembrane helix</keyword>
<accession>A0A4V2M3I6</accession>
<protein>
    <submittedName>
        <fullName evidence="9">Sugar ABC transporter permease</fullName>
    </submittedName>
</protein>
<dbReference type="AlphaFoldDB" id="A0A4V2M3I6"/>
<dbReference type="InterPro" id="IPR000515">
    <property type="entry name" value="MetI-like"/>
</dbReference>
<evidence type="ECO:0000256" key="4">
    <source>
        <dbReference type="ARBA" id="ARBA00022692"/>
    </source>
</evidence>
<evidence type="ECO:0000256" key="7">
    <source>
        <dbReference type="RuleBase" id="RU363032"/>
    </source>
</evidence>
<name>A0A4V2M3I6_9ACTN</name>
<evidence type="ECO:0000259" key="8">
    <source>
        <dbReference type="PROSITE" id="PS50928"/>
    </source>
</evidence>
<evidence type="ECO:0000256" key="6">
    <source>
        <dbReference type="ARBA" id="ARBA00023136"/>
    </source>
</evidence>
<keyword evidence="2 7" id="KW-0813">Transport</keyword>
<feature type="transmembrane region" description="Helical" evidence="7">
    <location>
        <begin position="260"/>
        <end position="282"/>
    </location>
</feature>
<dbReference type="Proteomes" id="UP000292695">
    <property type="component" value="Unassembled WGS sequence"/>
</dbReference>
<evidence type="ECO:0000256" key="1">
    <source>
        <dbReference type="ARBA" id="ARBA00004651"/>
    </source>
</evidence>
<sequence>MLVRRLQRLSLAVPAALLLLPFVLIVTLGGLWIALHGENLLEPGSSQLFVGLENFKHAISDATLRASIKVTVIYVVAAVACETILGVGVALLMWRHFWGKGIVRSLVLIPMVLTPVVAGLTWRLLMDPTAGTANYLLGLLGLGSDHAFLADPSTALAAVILVDVWQNTPYVVIIVLAGLESLPAEPFEAAQLDGATGWKLLRNVTLPLLGPVLSIVVLLRTIDAVKTFALTQTMTKGGPGTSTLAISNYVYRVGFETFDIGYSSALGLVTSIALVVLIFPFARRLMTGGRPGPARGGRR</sequence>
<comment type="subcellular location">
    <subcellularLocation>
        <location evidence="1 7">Cell membrane</location>
        <topology evidence="1 7">Multi-pass membrane protein</topology>
    </subcellularLocation>
</comment>
<dbReference type="PANTHER" id="PTHR43005">
    <property type="entry name" value="BLR7065 PROTEIN"/>
    <property type="match status" value="1"/>
</dbReference>
<dbReference type="PROSITE" id="PS50928">
    <property type="entry name" value="ABC_TM1"/>
    <property type="match status" value="1"/>
</dbReference>
<dbReference type="Pfam" id="PF00528">
    <property type="entry name" value="BPD_transp_1"/>
    <property type="match status" value="1"/>
</dbReference>
<comment type="caution">
    <text evidence="9">The sequence shown here is derived from an EMBL/GenBank/DDBJ whole genome shotgun (WGS) entry which is preliminary data.</text>
</comment>
<dbReference type="OrthoDB" id="9804439at2"/>
<dbReference type="GO" id="GO:0005886">
    <property type="term" value="C:plasma membrane"/>
    <property type="evidence" value="ECO:0007669"/>
    <property type="project" value="UniProtKB-SubCell"/>
</dbReference>
<dbReference type="PANTHER" id="PTHR43005:SF1">
    <property type="entry name" value="SPERMIDINE_PUTRESCINE TRANSPORT SYSTEM PERMEASE PROTEIN"/>
    <property type="match status" value="1"/>
</dbReference>
<dbReference type="Gene3D" id="1.10.3720.10">
    <property type="entry name" value="MetI-like"/>
    <property type="match status" value="1"/>
</dbReference>
<dbReference type="CDD" id="cd06261">
    <property type="entry name" value="TM_PBP2"/>
    <property type="match status" value="1"/>
</dbReference>
<feature type="transmembrane region" description="Helical" evidence="7">
    <location>
        <begin position="106"/>
        <end position="125"/>
    </location>
</feature>
<organism evidence="9 10">
    <name type="scientific">Kribbella sindirgiensis</name>
    <dbReference type="NCBI Taxonomy" id="1124744"/>
    <lineage>
        <taxon>Bacteria</taxon>
        <taxon>Bacillati</taxon>
        <taxon>Actinomycetota</taxon>
        <taxon>Actinomycetes</taxon>
        <taxon>Propionibacteriales</taxon>
        <taxon>Kribbellaceae</taxon>
        <taxon>Kribbella</taxon>
    </lineage>
</organism>
<keyword evidence="10" id="KW-1185">Reference proteome</keyword>
<feature type="transmembrane region" description="Helical" evidence="7">
    <location>
        <begin position="155"/>
        <end position="179"/>
    </location>
</feature>
<evidence type="ECO:0000256" key="2">
    <source>
        <dbReference type="ARBA" id="ARBA00022448"/>
    </source>
</evidence>
<comment type="similarity">
    <text evidence="7">Belongs to the binding-protein-dependent transport system permease family.</text>
</comment>
<keyword evidence="4 7" id="KW-0812">Transmembrane</keyword>
<evidence type="ECO:0000256" key="5">
    <source>
        <dbReference type="ARBA" id="ARBA00022989"/>
    </source>
</evidence>
<evidence type="ECO:0000313" key="9">
    <source>
        <dbReference type="EMBL" id="TCC32222.1"/>
    </source>
</evidence>
<gene>
    <name evidence="9" type="ORF">E0H50_18575</name>
</gene>
<dbReference type="RefSeq" id="WP_131289942.1">
    <property type="nucleotide sequence ID" value="NZ_SJKA01000006.1"/>
</dbReference>
<dbReference type="InterPro" id="IPR035906">
    <property type="entry name" value="MetI-like_sf"/>
</dbReference>
<feature type="domain" description="ABC transmembrane type-1" evidence="8">
    <location>
        <begin position="68"/>
        <end position="287"/>
    </location>
</feature>
<keyword evidence="3" id="KW-1003">Cell membrane</keyword>
<dbReference type="GO" id="GO:0055085">
    <property type="term" value="P:transmembrane transport"/>
    <property type="evidence" value="ECO:0007669"/>
    <property type="project" value="InterPro"/>
</dbReference>
<dbReference type="SUPFAM" id="SSF161098">
    <property type="entry name" value="MetI-like"/>
    <property type="match status" value="1"/>
</dbReference>
<proteinExistence type="inferred from homology"/>
<reference evidence="9 10" key="1">
    <citation type="submission" date="2019-02" db="EMBL/GenBank/DDBJ databases">
        <title>Kribbella capetownensis sp. nov. and Kribbella speibonae sp. nov., isolated from soil.</title>
        <authorList>
            <person name="Curtis S.M."/>
            <person name="Norton I."/>
            <person name="Everest G.J."/>
            <person name="Meyers P.R."/>
        </authorList>
    </citation>
    <scope>NUCLEOTIDE SEQUENCE [LARGE SCALE GENOMIC DNA]</scope>
    <source>
        <strain evidence="9 10">DSM 27082</strain>
    </source>
</reference>
<dbReference type="EMBL" id="SJKA01000006">
    <property type="protein sequence ID" value="TCC32222.1"/>
    <property type="molecule type" value="Genomic_DNA"/>
</dbReference>
<keyword evidence="6 7" id="KW-0472">Membrane</keyword>
<evidence type="ECO:0000256" key="3">
    <source>
        <dbReference type="ARBA" id="ARBA00022475"/>
    </source>
</evidence>
<evidence type="ECO:0000313" key="10">
    <source>
        <dbReference type="Proteomes" id="UP000292695"/>
    </source>
</evidence>
<feature type="transmembrane region" description="Helical" evidence="7">
    <location>
        <begin position="72"/>
        <end position="94"/>
    </location>
</feature>
<feature type="transmembrane region" description="Helical" evidence="7">
    <location>
        <begin position="200"/>
        <end position="222"/>
    </location>
</feature>
<feature type="transmembrane region" description="Helical" evidence="7">
    <location>
        <begin position="12"/>
        <end position="35"/>
    </location>
</feature>